<dbReference type="InterPro" id="IPR040026">
    <property type="entry name" value="FliD"/>
</dbReference>
<dbReference type="RefSeq" id="WP_132646145.1">
    <property type="nucleotide sequence ID" value="NZ_CP181386.1"/>
</dbReference>
<feature type="domain" description="Flagellar hook-associated protein 2 C-terminal" evidence="7">
    <location>
        <begin position="224"/>
        <end position="439"/>
    </location>
</feature>
<sequence length="447" mass="45342">MSTTIDPTTMATQLATAYTQNAYTLLSTQSTAAQTTSAALSKLKTALTTFDSALSSLSTSKGVKVLSASFDDTTYASATATNKAAAGTYSFFVEQIATRHQTSFAALPSAAAASAGTLGLTIGGSSFDVDLGAADSDGDGAVSAAEIARAVNASGDNDGRIVASVLTVNGASTLVLTAAETGADGAITLDTSGVGDSALAGALGTEKLLVQGRDAVVWLGEQGSGVKVQQASNTFTGITGVTVSLSKAMDSGDTPVTLTVADDLSATADKIKSFVSAYNTLESLLDSLTANADASSGSAAAAFASDSGVLALKSRLGTLARQSIGGVRLADYGVSIARDGQMSLDNDKLETGLETNPDGLSALFGSARTGSTSGVLGTMAELARSWKSADGLIANRQASVERTQKSISTRQTALDARYESLYQIYLKQFSKLQELQSSISNTTSLFD</sequence>
<evidence type="ECO:0000256" key="4">
    <source>
        <dbReference type="ARBA" id="ARBA00023143"/>
    </source>
</evidence>
<evidence type="ECO:0000256" key="3">
    <source>
        <dbReference type="ARBA" id="ARBA00023054"/>
    </source>
</evidence>
<keyword evidence="5" id="KW-0964">Secreted</keyword>
<comment type="subcellular location">
    <subcellularLocation>
        <location evidence="5">Secreted</location>
    </subcellularLocation>
    <subcellularLocation>
        <location evidence="5">Bacterial flagellum</location>
    </subcellularLocation>
</comment>
<feature type="domain" description="Flagellar hook-associated protein 2 N-terminal" evidence="6">
    <location>
        <begin position="4"/>
        <end position="100"/>
    </location>
</feature>
<evidence type="ECO:0000256" key="5">
    <source>
        <dbReference type="RuleBase" id="RU362066"/>
    </source>
</evidence>
<dbReference type="OrthoDB" id="9810816at2"/>
<dbReference type="GO" id="GO:0009424">
    <property type="term" value="C:bacterial-type flagellum hook"/>
    <property type="evidence" value="ECO:0007669"/>
    <property type="project" value="UniProtKB-UniRule"/>
</dbReference>
<keyword evidence="8" id="KW-0282">Flagellum</keyword>
<comment type="similarity">
    <text evidence="1 5">Belongs to the FliD family.</text>
</comment>
<evidence type="ECO:0000313" key="8">
    <source>
        <dbReference type="EMBL" id="TCP03512.1"/>
    </source>
</evidence>
<keyword evidence="3" id="KW-0175">Coiled coil</keyword>
<proteinExistence type="inferred from homology"/>
<evidence type="ECO:0000256" key="2">
    <source>
        <dbReference type="ARBA" id="ARBA00011255"/>
    </source>
</evidence>
<dbReference type="PANTHER" id="PTHR30288:SF0">
    <property type="entry name" value="FLAGELLAR HOOK-ASSOCIATED PROTEIN 2"/>
    <property type="match status" value="1"/>
</dbReference>
<dbReference type="Pfam" id="PF07195">
    <property type="entry name" value="FliD_C"/>
    <property type="match status" value="1"/>
</dbReference>
<comment type="caution">
    <text evidence="8">The sequence shown here is derived from an EMBL/GenBank/DDBJ whole genome shotgun (WGS) entry which is preliminary data.</text>
</comment>
<dbReference type="PANTHER" id="PTHR30288">
    <property type="entry name" value="FLAGELLAR CAP/ASSEMBLY PROTEIN FLID"/>
    <property type="match status" value="1"/>
</dbReference>
<keyword evidence="8" id="KW-0969">Cilium</keyword>
<comment type="function">
    <text evidence="5">Required for morphogenesis and for the elongation of the flagellar filament by facilitating polymerization of the flagellin monomers at the tip of growing filament. Forms a capping structure, which prevents flagellin subunits (transported through the central channel of the flagellum) from leaking out without polymerization at the distal end.</text>
</comment>
<dbReference type="GO" id="GO:0071973">
    <property type="term" value="P:bacterial-type flagellum-dependent cell motility"/>
    <property type="evidence" value="ECO:0007669"/>
    <property type="project" value="TreeGrafter"/>
</dbReference>
<dbReference type="GO" id="GO:0005576">
    <property type="term" value="C:extracellular region"/>
    <property type="evidence" value="ECO:0007669"/>
    <property type="project" value="UniProtKB-SubCell"/>
</dbReference>
<evidence type="ECO:0000313" key="9">
    <source>
        <dbReference type="Proteomes" id="UP000295106"/>
    </source>
</evidence>
<dbReference type="InterPro" id="IPR010809">
    <property type="entry name" value="FliD_C"/>
</dbReference>
<name>A0A4R2MA08_RUBGE</name>
<dbReference type="Proteomes" id="UP000295106">
    <property type="component" value="Unassembled WGS sequence"/>
</dbReference>
<comment type="subunit">
    <text evidence="2 5">Homopentamer.</text>
</comment>
<protein>
    <recommendedName>
        <fullName evidence="5">Flagellar hook-associated protein 2</fullName>
        <shortName evidence="5">HAP2</shortName>
    </recommendedName>
    <alternativeName>
        <fullName evidence="5">Flagellar cap protein</fullName>
    </alternativeName>
</protein>
<dbReference type="GO" id="GO:0009421">
    <property type="term" value="C:bacterial-type flagellum filament cap"/>
    <property type="evidence" value="ECO:0007669"/>
    <property type="project" value="InterPro"/>
</dbReference>
<dbReference type="Pfam" id="PF02465">
    <property type="entry name" value="FliD_N"/>
    <property type="match status" value="1"/>
</dbReference>
<reference evidence="8 9" key="1">
    <citation type="submission" date="2019-03" db="EMBL/GenBank/DDBJ databases">
        <title>Genomic Encyclopedia of Type Strains, Phase IV (KMG-IV): sequencing the most valuable type-strain genomes for metagenomic binning, comparative biology and taxonomic classification.</title>
        <authorList>
            <person name="Goeker M."/>
        </authorList>
    </citation>
    <scope>NUCLEOTIDE SEQUENCE [LARGE SCALE GENOMIC DNA]</scope>
    <source>
        <strain evidence="8 9">DSM 1709</strain>
    </source>
</reference>
<dbReference type="GO" id="GO:0007155">
    <property type="term" value="P:cell adhesion"/>
    <property type="evidence" value="ECO:0007669"/>
    <property type="project" value="InterPro"/>
</dbReference>
<dbReference type="PROSITE" id="PS00018">
    <property type="entry name" value="EF_HAND_1"/>
    <property type="match status" value="1"/>
</dbReference>
<dbReference type="InterPro" id="IPR018247">
    <property type="entry name" value="EF_Hand_1_Ca_BS"/>
</dbReference>
<dbReference type="EMBL" id="SLXD01000004">
    <property type="protein sequence ID" value="TCP03512.1"/>
    <property type="molecule type" value="Genomic_DNA"/>
</dbReference>
<organism evidence="8 9">
    <name type="scientific">Rubrivivax gelatinosus</name>
    <name type="common">Rhodocyclus gelatinosus</name>
    <name type="synonym">Rhodopseudomonas gelatinosa</name>
    <dbReference type="NCBI Taxonomy" id="28068"/>
    <lineage>
        <taxon>Bacteria</taxon>
        <taxon>Pseudomonadati</taxon>
        <taxon>Pseudomonadota</taxon>
        <taxon>Betaproteobacteria</taxon>
        <taxon>Burkholderiales</taxon>
        <taxon>Sphaerotilaceae</taxon>
        <taxon>Rubrivivax</taxon>
    </lineage>
</organism>
<accession>A0A4R2MA08</accession>
<dbReference type="GeneID" id="99685613"/>
<keyword evidence="4 5" id="KW-0975">Bacterial flagellum</keyword>
<dbReference type="AlphaFoldDB" id="A0A4R2MA08"/>
<evidence type="ECO:0000259" key="7">
    <source>
        <dbReference type="Pfam" id="PF07195"/>
    </source>
</evidence>
<dbReference type="InterPro" id="IPR003481">
    <property type="entry name" value="FliD_N"/>
</dbReference>
<keyword evidence="8" id="KW-0966">Cell projection</keyword>
<evidence type="ECO:0000259" key="6">
    <source>
        <dbReference type="Pfam" id="PF02465"/>
    </source>
</evidence>
<gene>
    <name evidence="8" type="ORF">EV684_104235</name>
</gene>
<evidence type="ECO:0000256" key="1">
    <source>
        <dbReference type="ARBA" id="ARBA00009764"/>
    </source>
</evidence>